<comment type="caution">
    <text evidence="3">The sequence shown here is derived from an EMBL/GenBank/DDBJ whole genome shotgun (WGS) entry which is preliminary data.</text>
</comment>
<evidence type="ECO:0000313" key="3">
    <source>
        <dbReference type="EMBL" id="GAA2491534.1"/>
    </source>
</evidence>
<feature type="domain" description="DUF5709" evidence="2">
    <location>
        <begin position="92"/>
        <end position="135"/>
    </location>
</feature>
<keyword evidence="4" id="KW-1185">Reference proteome</keyword>
<evidence type="ECO:0000259" key="2">
    <source>
        <dbReference type="Pfam" id="PF18970"/>
    </source>
</evidence>
<dbReference type="EMBL" id="BAAATA010000015">
    <property type="protein sequence ID" value="GAA2491534.1"/>
    <property type="molecule type" value="Genomic_DNA"/>
</dbReference>
<dbReference type="Pfam" id="PF18970">
    <property type="entry name" value="DUF5709"/>
    <property type="match status" value="1"/>
</dbReference>
<feature type="compositionally biased region" description="Basic and acidic residues" evidence="1">
    <location>
        <begin position="55"/>
        <end position="68"/>
    </location>
</feature>
<proteinExistence type="predicted"/>
<protein>
    <recommendedName>
        <fullName evidence="2">DUF5709 domain-containing protein</fullName>
    </recommendedName>
</protein>
<sequence>MTTAPHDPGRDPESEGIPDLQDGTPEQQRAEDPQQEPVPGDTPTAVTQARPTANELREGESLDDRLAQEEPDVDVDGERLPDVDEPEGGPGAEEPRAGLLTAQGDPDRPRDRIPYSEEGDTGGLSAEEDAVHITDRP</sequence>
<evidence type="ECO:0000313" key="4">
    <source>
        <dbReference type="Proteomes" id="UP001501358"/>
    </source>
</evidence>
<dbReference type="Proteomes" id="UP001501358">
    <property type="component" value="Unassembled WGS sequence"/>
</dbReference>
<dbReference type="InterPro" id="IPR043763">
    <property type="entry name" value="DUF5709"/>
</dbReference>
<dbReference type="RefSeq" id="WP_344383652.1">
    <property type="nucleotide sequence ID" value="NZ_BAAATA010000015.1"/>
</dbReference>
<feature type="compositionally biased region" description="Basic and acidic residues" evidence="1">
    <location>
        <begin position="105"/>
        <end position="115"/>
    </location>
</feature>
<organism evidence="3 4">
    <name type="scientific">Streptomyces thermolineatus</name>
    <dbReference type="NCBI Taxonomy" id="44033"/>
    <lineage>
        <taxon>Bacteria</taxon>
        <taxon>Bacillati</taxon>
        <taxon>Actinomycetota</taxon>
        <taxon>Actinomycetes</taxon>
        <taxon>Kitasatosporales</taxon>
        <taxon>Streptomycetaceae</taxon>
        <taxon>Streptomyces</taxon>
    </lineage>
</organism>
<accession>A0ABN3LZI2</accession>
<reference evidence="3 4" key="1">
    <citation type="journal article" date="2019" name="Int. J. Syst. Evol. Microbiol.">
        <title>The Global Catalogue of Microorganisms (GCM) 10K type strain sequencing project: providing services to taxonomists for standard genome sequencing and annotation.</title>
        <authorList>
            <consortium name="The Broad Institute Genomics Platform"/>
            <consortium name="The Broad Institute Genome Sequencing Center for Infectious Disease"/>
            <person name="Wu L."/>
            <person name="Ma J."/>
        </authorList>
    </citation>
    <scope>NUCLEOTIDE SEQUENCE [LARGE SCALE GENOMIC DNA]</scope>
    <source>
        <strain evidence="3 4">JCM 6307</strain>
    </source>
</reference>
<feature type="region of interest" description="Disordered" evidence="1">
    <location>
        <begin position="1"/>
        <end position="137"/>
    </location>
</feature>
<gene>
    <name evidence="3" type="ORF">GCM10010406_29540</name>
</gene>
<evidence type="ECO:0000256" key="1">
    <source>
        <dbReference type="SAM" id="MobiDB-lite"/>
    </source>
</evidence>
<name>A0ABN3LZI2_9ACTN</name>